<gene>
    <name evidence="2" type="ORF">V22_37440</name>
</gene>
<dbReference type="RefSeq" id="WP_145265591.1">
    <property type="nucleotide sequence ID" value="NZ_CP036316.1"/>
</dbReference>
<evidence type="ECO:0000313" key="3">
    <source>
        <dbReference type="Proteomes" id="UP000319976"/>
    </source>
</evidence>
<evidence type="ECO:0000256" key="1">
    <source>
        <dbReference type="SAM" id="MobiDB-lite"/>
    </source>
</evidence>
<keyword evidence="3" id="KW-1185">Reference proteome</keyword>
<feature type="region of interest" description="Disordered" evidence="1">
    <location>
        <begin position="1"/>
        <end position="23"/>
    </location>
</feature>
<organism evidence="2 3">
    <name type="scientific">Calycomorphotria hydatis</name>
    <dbReference type="NCBI Taxonomy" id="2528027"/>
    <lineage>
        <taxon>Bacteria</taxon>
        <taxon>Pseudomonadati</taxon>
        <taxon>Planctomycetota</taxon>
        <taxon>Planctomycetia</taxon>
        <taxon>Planctomycetales</taxon>
        <taxon>Planctomycetaceae</taxon>
        <taxon>Calycomorphotria</taxon>
    </lineage>
</organism>
<reference evidence="2 3" key="1">
    <citation type="submission" date="2019-02" db="EMBL/GenBank/DDBJ databases">
        <title>Deep-cultivation of Planctomycetes and their phenomic and genomic characterization uncovers novel biology.</title>
        <authorList>
            <person name="Wiegand S."/>
            <person name="Jogler M."/>
            <person name="Boedeker C."/>
            <person name="Pinto D."/>
            <person name="Vollmers J."/>
            <person name="Rivas-Marin E."/>
            <person name="Kohn T."/>
            <person name="Peeters S.H."/>
            <person name="Heuer A."/>
            <person name="Rast P."/>
            <person name="Oberbeckmann S."/>
            <person name="Bunk B."/>
            <person name="Jeske O."/>
            <person name="Meyerdierks A."/>
            <person name="Storesund J.E."/>
            <person name="Kallscheuer N."/>
            <person name="Luecker S."/>
            <person name="Lage O.M."/>
            <person name="Pohl T."/>
            <person name="Merkel B.J."/>
            <person name="Hornburger P."/>
            <person name="Mueller R.-W."/>
            <person name="Bruemmer F."/>
            <person name="Labrenz M."/>
            <person name="Spormann A.M."/>
            <person name="Op den Camp H."/>
            <person name="Overmann J."/>
            <person name="Amann R."/>
            <person name="Jetten M.S.M."/>
            <person name="Mascher T."/>
            <person name="Medema M.H."/>
            <person name="Devos D.P."/>
            <person name="Kaster A.-K."/>
            <person name="Ovreas L."/>
            <person name="Rohde M."/>
            <person name="Galperin M.Y."/>
            <person name="Jogler C."/>
        </authorList>
    </citation>
    <scope>NUCLEOTIDE SEQUENCE [LARGE SCALE GENOMIC DNA]</scope>
    <source>
        <strain evidence="2 3">V22</strain>
    </source>
</reference>
<accession>A0A517TDM6</accession>
<dbReference type="Proteomes" id="UP000319976">
    <property type="component" value="Chromosome"/>
</dbReference>
<dbReference type="AlphaFoldDB" id="A0A517TDM6"/>
<dbReference type="KEGG" id="chya:V22_37440"/>
<protein>
    <submittedName>
        <fullName evidence="2">Uncharacterized protein</fullName>
    </submittedName>
</protein>
<dbReference type="EMBL" id="CP036316">
    <property type="protein sequence ID" value="QDT66476.1"/>
    <property type="molecule type" value="Genomic_DNA"/>
</dbReference>
<proteinExistence type="predicted"/>
<name>A0A517TDM6_9PLAN</name>
<evidence type="ECO:0000313" key="2">
    <source>
        <dbReference type="EMBL" id="QDT66476.1"/>
    </source>
</evidence>
<sequence>MTSDHENTPCEPCGLPEEPKPTLEADGDELIEELQLAIFAPVRDKPMQDFLDYIENDLPQLIINSVGDNRIWVEFDDGGSVLGCRSLKIGSSNLPNQSRTHKHGRFDYRYETRSARSVAYIDFCHPSINDIWSDVKTCAILAAVASVVAAALAKNYGAAKAVFYPAFIACLTAKIGERLAREVSVGFHTDNEHGCWSNHCS</sequence>